<evidence type="ECO:0000256" key="1">
    <source>
        <dbReference type="SAM" id="MobiDB-lite"/>
    </source>
</evidence>
<gene>
    <name evidence="2" type="ORF">RISK_000103</name>
</gene>
<feature type="compositionally biased region" description="Polar residues" evidence="1">
    <location>
        <begin position="8"/>
        <end position="26"/>
    </location>
</feature>
<organism evidence="2 3">
    <name type="scientific">Rhodopirellula islandica</name>
    <dbReference type="NCBI Taxonomy" id="595434"/>
    <lineage>
        <taxon>Bacteria</taxon>
        <taxon>Pseudomonadati</taxon>
        <taxon>Planctomycetota</taxon>
        <taxon>Planctomycetia</taxon>
        <taxon>Pirellulales</taxon>
        <taxon>Pirellulaceae</taxon>
        <taxon>Rhodopirellula</taxon>
    </lineage>
</organism>
<evidence type="ECO:0000313" key="2">
    <source>
        <dbReference type="EMBL" id="KLU07924.1"/>
    </source>
</evidence>
<dbReference type="STRING" id="595434.RISK_000103"/>
<accession>A0A0J1ER24</accession>
<sequence>MKAKEGDSNATDSHYQTLGGENTQYASPSINGIRLIHLHAGDLSRVWEARP</sequence>
<dbReference type="AlphaFoldDB" id="A0A0J1ER24"/>
<protein>
    <submittedName>
        <fullName evidence="2">Uncharacterized protein</fullName>
    </submittedName>
</protein>
<reference evidence="2" key="1">
    <citation type="submission" date="2015-05" db="EMBL/GenBank/DDBJ databases">
        <title>Permanent draft genome of Rhodopirellula islandicus K833.</title>
        <authorList>
            <person name="Kizina J."/>
            <person name="Richter M."/>
            <person name="Glockner F.O."/>
            <person name="Harder J."/>
        </authorList>
    </citation>
    <scope>NUCLEOTIDE SEQUENCE [LARGE SCALE GENOMIC DNA]</scope>
    <source>
        <strain evidence="2">K833</strain>
    </source>
</reference>
<evidence type="ECO:0000313" key="3">
    <source>
        <dbReference type="Proteomes" id="UP000036367"/>
    </source>
</evidence>
<dbReference type="EMBL" id="LECT01000001">
    <property type="protein sequence ID" value="KLU07924.1"/>
    <property type="molecule type" value="Genomic_DNA"/>
</dbReference>
<dbReference type="Proteomes" id="UP000036367">
    <property type="component" value="Unassembled WGS sequence"/>
</dbReference>
<feature type="region of interest" description="Disordered" evidence="1">
    <location>
        <begin position="1"/>
        <end position="26"/>
    </location>
</feature>
<name>A0A0J1ER24_RHOIS</name>
<comment type="caution">
    <text evidence="2">The sequence shown here is derived from an EMBL/GenBank/DDBJ whole genome shotgun (WGS) entry which is preliminary data.</text>
</comment>
<proteinExistence type="predicted"/>
<keyword evidence="3" id="KW-1185">Reference proteome</keyword>